<protein>
    <recommendedName>
        <fullName evidence="1">Peptidase M1 membrane alanine aminopeptidase domain-containing protein</fullName>
    </recommendedName>
</protein>
<accession>A0A1I1G1X6</accession>
<dbReference type="OrthoDB" id="9814383at2"/>
<evidence type="ECO:0000259" key="1">
    <source>
        <dbReference type="Pfam" id="PF01433"/>
    </source>
</evidence>
<evidence type="ECO:0000313" key="2">
    <source>
        <dbReference type="EMBL" id="SFC05326.1"/>
    </source>
</evidence>
<dbReference type="Pfam" id="PF01433">
    <property type="entry name" value="Peptidase_M1"/>
    <property type="match status" value="1"/>
</dbReference>
<dbReference type="InterPro" id="IPR042097">
    <property type="entry name" value="Aminopeptidase_N-like_N_sf"/>
</dbReference>
<keyword evidence="3" id="KW-1185">Reference proteome</keyword>
<evidence type="ECO:0000313" key="3">
    <source>
        <dbReference type="Proteomes" id="UP000199438"/>
    </source>
</evidence>
<dbReference type="STRING" id="1334022.SAMN04487907_10278"/>
<organism evidence="2 3">
    <name type="scientific">Zunongwangia mangrovi</name>
    <dbReference type="NCBI Taxonomy" id="1334022"/>
    <lineage>
        <taxon>Bacteria</taxon>
        <taxon>Pseudomonadati</taxon>
        <taxon>Bacteroidota</taxon>
        <taxon>Flavobacteriia</taxon>
        <taxon>Flavobacteriales</taxon>
        <taxon>Flavobacteriaceae</taxon>
        <taxon>Zunongwangia</taxon>
    </lineage>
</organism>
<dbReference type="RefSeq" id="WP_092540843.1">
    <property type="nucleotide sequence ID" value="NZ_FOKV01000002.1"/>
</dbReference>
<dbReference type="InterPro" id="IPR027268">
    <property type="entry name" value="Peptidase_M4/M1_CTD_sf"/>
</dbReference>
<proteinExistence type="predicted"/>
<dbReference type="Gene3D" id="1.10.390.10">
    <property type="entry name" value="Neutral Protease Domain 2"/>
    <property type="match status" value="1"/>
</dbReference>
<sequence length="624" mass="71647">MRKSLITGCLASLFMGSFSFGQELYVPRDVKKAYENETRSKSGKPGENYWQNSARYKIDLQVNPPSRTIKGSEEIIYTNNSPNTLNSLNFKLILNNHKPGAARLGQASEDYMTNGIEIDSYSENGTKKDWDSKNDGTNKMIKLDRPLQPGESVNLSIDWHFDVSKQSGREGAILENTFFLAYFYPRVAVYDDYMGWDTMTFFGMQEFYNDFNDYEISVNVPEDFIVWSTGDLLNAEEVLQKKYAKKLERSMQSDEVIRIATPEDLQKKEITKEGNNTWKWKASNITDVAIAISNEYNWDAASVVVDSTSNRRVSVQAAYDNVSEDFHEMVNYGQHALNWFSHHYPGIAYPYSKSTLVRGHGDMEYPMMVNDNSHGEPELARFVAEHEIAHTYFPFYMGTNETRFGFMDEGWATTLEHLIGIEDLGKENAIESFKNFRVQRWINDDNMEQDVPIITPSNILSGPVYRNNSYGKAALGYLALKDMLGDELFKKALQGYMDRWNGKHPIPWDFFHSINDISGKDLNWFWDSWYFEPNHIDFEIEKVTQNDNSIEVLVSNIGGMPAPFDVKLTFADGSSKNVHQKSTIWENAEDEFSIQIETDKQVEAVTLEGGIWMDATPENNTWKK</sequence>
<gene>
    <name evidence="2" type="ORF">SAMN04487907_10278</name>
</gene>
<dbReference type="GO" id="GO:0008237">
    <property type="term" value="F:metallopeptidase activity"/>
    <property type="evidence" value="ECO:0007669"/>
    <property type="project" value="InterPro"/>
</dbReference>
<reference evidence="3" key="1">
    <citation type="submission" date="2016-10" db="EMBL/GenBank/DDBJ databases">
        <authorList>
            <person name="Varghese N."/>
            <person name="Submissions S."/>
        </authorList>
    </citation>
    <scope>NUCLEOTIDE SEQUENCE [LARGE SCALE GENOMIC DNA]</scope>
    <source>
        <strain evidence="3">DSM 24499</strain>
    </source>
</reference>
<dbReference type="Proteomes" id="UP000199438">
    <property type="component" value="Unassembled WGS sequence"/>
</dbReference>
<dbReference type="Gene3D" id="2.60.40.1730">
    <property type="entry name" value="tricorn interacting facor f3 domain"/>
    <property type="match status" value="1"/>
</dbReference>
<dbReference type="AlphaFoldDB" id="A0A1I1G1X6"/>
<dbReference type="CDD" id="cd09604">
    <property type="entry name" value="M1_APN_like"/>
    <property type="match status" value="1"/>
</dbReference>
<feature type="domain" description="Peptidase M1 membrane alanine aminopeptidase" evidence="1">
    <location>
        <begin position="380"/>
        <end position="529"/>
    </location>
</feature>
<dbReference type="InterPro" id="IPR014782">
    <property type="entry name" value="Peptidase_M1_dom"/>
</dbReference>
<dbReference type="EMBL" id="FOKV01000002">
    <property type="protein sequence ID" value="SFC05326.1"/>
    <property type="molecule type" value="Genomic_DNA"/>
</dbReference>
<name>A0A1I1G1X6_9FLAO</name>
<dbReference type="SUPFAM" id="SSF55486">
    <property type="entry name" value="Metalloproteases ('zincins'), catalytic domain"/>
    <property type="match status" value="1"/>
</dbReference>
<dbReference type="GO" id="GO:0008270">
    <property type="term" value="F:zinc ion binding"/>
    <property type="evidence" value="ECO:0007669"/>
    <property type="project" value="InterPro"/>
</dbReference>